<dbReference type="Proteomes" id="UP000015441">
    <property type="component" value="Unassembled WGS sequence"/>
</dbReference>
<keyword evidence="2" id="KW-1185">Reference proteome</keyword>
<comment type="caution">
    <text evidence="1">The sequence shown here is derived from an EMBL/GenBank/DDBJ whole genome shotgun (WGS) entry which is preliminary data.</text>
</comment>
<protein>
    <submittedName>
        <fullName evidence="1">EKA-like protein</fullName>
    </submittedName>
</protein>
<evidence type="ECO:0000313" key="1">
    <source>
        <dbReference type="EMBL" id="CCU74698.1"/>
    </source>
</evidence>
<dbReference type="InParanoid" id="N1JAA3"/>
<reference evidence="1 2" key="1">
    <citation type="journal article" date="2010" name="Science">
        <title>Genome expansion and gene loss in powdery mildew fungi reveal tradeoffs in extreme parasitism.</title>
        <authorList>
            <person name="Spanu P.D."/>
            <person name="Abbott J.C."/>
            <person name="Amselem J."/>
            <person name="Burgis T.A."/>
            <person name="Soanes D.M."/>
            <person name="Stueber K."/>
            <person name="Ver Loren van Themaat E."/>
            <person name="Brown J.K.M."/>
            <person name="Butcher S.A."/>
            <person name="Gurr S.J."/>
            <person name="Lebrun M.-H."/>
            <person name="Ridout C.J."/>
            <person name="Schulze-Lefert P."/>
            <person name="Talbot N.J."/>
            <person name="Ahmadinejad N."/>
            <person name="Ametz C."/>
            <person name="Barton G.R."/>
            <person name="Benjdia M."/>
            <person name="Bidzinski P."/>
            <person name="Bindschedler L.V."/>
            <person name="Both M."/>
            <person name="Brewer M.T."/>
            <person name="Cadle-Davidson L."/>
            <person name="Cadle-Davidson M.M."/>
            <person name="Collemare J."/>
            <person name="Cramer R."/>
            <person name="Frenkel O."/>
            <person name="Godfrey D."/>
            <person name="Harriman J."/>
            <person name="Hoede C."/>
            <person name="King B.C."/>
            <person name="Klages S."/>
            <person name="Kleemann J."/>
            <person name="Knoll D."/>
            <person name="Koti P.S."/>
            <person name="Kreplak J."/>
            <person name="Lopez-Ruiz F.J."/>
            <person name="Lu X."/>
            <person name="Maekawa T."/>
            <person name="Mahanil S."/>
            <person name="Micali C."/>
            <person name="Milgroom M.G."/>
            <person name="Montana G."/>
            <person name="Noir S."/>
            <person name="O'Connell R.J."/>
            <person name="Oberhaensli S."/>
            <person name="Parlange F."/>
            <person name="Pedersen C."/>
            <person name="Quesneville H."/>
            <person name="Reinhardt R."/>
            <person name="Rott M."/>
            <person name="Sacristan S."/>
            <person name="Schmidt S.M."/>
            <person name="Schoen M."/>
            <person name="Skamnioti P."/>
            <person name="Sommer H."/>
            <person name="Stephens A."/>
            <person name="Takahara H."/>
            <person name="Thordal-Christensen H."/>
            <person name="Vigouroux M."/>
            <person name="Wessling R."/>
            <person name="Wicker T."/>
            <person name="Panstruga R."/>
        </authorList>
    </citation>
    <scope>NUCLEOTIDE SEQUENCE [LARGE SCALE GENOMIC DNA]</scope>
    <source>
        <strain evidence="1">DH14</strain>
    </source>
</reference>
<sequence>MTEYAETSARKFAVSASKGTASTIGPEFLPVLQSVMEAEKRRTTQIKARLALCSTEISSFEAELSPLSIGESKEFVDGIKVYLRAAIGQFVQSGPGSTPPVLPARISNPPPSRAQEIKVPNSSTNQALAQKTIWATVARAGLCHSTGPSTTKVAPPAPKAEGVNTRTVAYARLFLCLAHDHPHRLLSSAGVRSAVAQVLVTAANDITLVQRVKTGFALTENN</sequence>
<dbReference type="eggNOG" id="ENOG502SR73">
    <property type="taxonomic scope" value="Eukaryota"/>
</dbReference>
<organism evidence="1 2">
    <name type="scientific">Blumeria graminis f. sp. hordei (strain DH14)</name>
    <name type="common">Barley powdery mildew</name>
    <name type="synonym">Oidium monilioides f. sp. hordei</name>
    <dbReference type="NCBI Taxonomy" id="546991"/>
    <lineage>
        <taxon>Eukaryota</taxon>
        <taxon>Fungi</taxon>
        <taxon>Dikarya</taxon>
        <taxon>Ascomycota</taxon>
        <taxon>Pezizomycotina</taxon>
        <taxon>Leotiomycetes</taxon>
        <taxon>Erysiphales</taxon>
        <taxon>Erysiphaceae</taxon>
        <taxon>Blumeria</taxon>
        <taxon>Blumeria hordei</taxon>
    </lineage>
</organism>
<dbReference type="HOGENOM" id="CLU_018153_1_0_1"/>
<name>N1JAA3_BLUG1</name>
<dbReference type="OrthoDB" id="10469696at2759"/>
<gene>
    <name evidence="1" type="ORF">BGHDH14_bgh03807</name>
</gene>
<proteinExistence type="predicted"/>
<accession>N1JAA3</accession>
<evidence type="ECO:0000313" key="2">
    <source>
        <dbReference type="Proteomes" id="UP000015441"/>
    </source>
</evidence>
<dbReference type="EMBL" id="CAUH01000529">
    <property type="protein sequence ID" value="CCU74698.1"/>
    <property type="molecule type" value="Genomic_DNA"/>
</dbReference>
<dbReference type="AlphaFoldDB" id="N1JAA3"/>